<dbReference type="Gene3D" id="1.25.40.20">
    <property type="entry name" value="Ankyrin repeat-containing domain"/>
    <property type="match status" value="1"/>
</dbReference>
<protein>
    <submittedName>
        <fullName evidence="4">Uncharacterized protein</fullName>
    </submittedName>
</protein>
<feature type="repeat" description="ANK" evidence="3">
    <location>
        <begin position="87"/>
        <end position="119"/>
    </location>
</feature>
<evidence type="ECO:0000313" key="4">
    <source>
        <dbReference type="EMBL" id="CAH0377031.1"/>
    </source>
</evidence>
<keyword evidence="2 3" id="KW-0040">ANK repeat</keyword>
<dbReference type="SUPFAM" id="SSF48403">
    <property type="entry name" value="Ankyrin repeat"/>
    <property type="match status" value="1"/>
</dbReference>
<evidence type="ECO:0000256" key="2">
    <source>
        <dbReference type="ARBA" id="ARBA00023043"/>
    </source>
</evidence>
<evidence type="ECO:0000256" key="1">
    <source>
        <dbReference type="ARBA" id="ARBA00022737"/>
    </source>
</evidence>
<dbReference type="InterPro" id="IPR036770">
    <property type="entry name" value="Ankyrin_rpt-contain_sf"/>
</dbReference>
<dbReference type="InterPro" id="IPR002110">
    <property type="entry name" value="Ankyrin_rpt"/>
</dbReference>
<dbReference type="AlphaFoldDB" id="A0A8J2SXI3"/>
<evidence type="ECO:0000256" key="3">
    <source>
        <dbReference type="PROSITE-ProRule" id="PRU00023"/>
    </source>
</evidence>
<gene>
    <name evidence="4" type="ORF">PECAL_5P16160</name>
</gene>
<dbReference type="OrthoDB" id="194358at2759"/>
<dbReference type="Pfam" id="PF12796">
    <property type="entry name" value="Ank_2"/>
    <property type="match status" value="1"/>
</dbReference>
<feature type="repeat" description="ANK" evidence="3">
    <location>
        <begin position="121"/>
        <end position="153"/>
    </location>
</feature>
<feature type="repeat" description="ANK" evidence="3">
    <location>
        <begin position="51"/>
        <end position="83"/>
    </location>
</feature>
<organism evidence="4 5">
    <name type="scientific">Pelagomonas calceolata</name>
    <dbReference type="NCBI Taxonomy" id="35677"/>
    <lineage>
        <taxon>Eukaryota</taxon>
        <taxon>Sar</taxon>
        <taxon>Stramenopiles</taxon>
        <taxon>Ochrophyta</taxon>
        <taxon>Pelagophyceae</taxon>
        <taxon>Pelagomonadales</taxon>
        <taxon>Pelagomonadaceae</taxon>
        <taxon>Pelagomonas</taxon>
    </lineage>
</organism>
<dbReference type="PROSITE" id="PS50297">
    <property type="entry name" value="ANK_REP_REGION"/>
    <property type="match status" value="2"/>
</dbReference>
<keyword evidence="1" id="KW-0677">Repeat</keyword>
<dbReference type="Proteomes" id="UP000789595">
    <property type="component" value="Unassembled WGS sequence"/>
</dbReference>
<name>A0A8J2SXI3_9STRA</name>
<dbReference type="PROSITE" id="PS50088">
    <property type="entry name" value="ANK_REPEAT"/>
    <property type="match status" value="3"/>
</dbReference>
<dbReference type="SMART" id="SM00248">
    <property type="entry name" value="ANK"/>
    <property type="match status" value="4"/>
</dbReference>
<comment type="caution">
    <text evidence="4">The sequence shown here is derived from an EMBL/GenBank/DDBJ whole genome shotgun (WGS) entry which is preliminary data.</text>
</comment>
<evidence type="ECO:0000313" key="5">
    <source>
        <dbReference type="Proteomes" id="UP000789595"/>
    </source>
</evidence>
<keyword evidence="5" id="KW-1185">Reference proteome</keyword>
<dbReference type="PANTHER" id="PTHR24171">
    <property type="entry name" value="ANKYRIN REPEAT DOMAIN-CONTAINING PROTEIN 39-RELATED"/>
    <property type="match status" value="1"/>
</dbReference>
<sequence length="291" mass="30968">MAEVDEATVDELPCAYAWQLEAEIRAGTLTSTKLSQCLSNGLDLNAPMPPRSIVPIHLAAHQDKPDCVRLLIAAGAEPNLRAKDSVSGETALLFAARKGRTQNVIALLRAGADPNLASLSSGLTALVYMAARGSVQGVAALLAAGADADVVDTASAGELTASMTPMRAAIMTGNPNVLPTLLRGGAGNCIGHYEGALQKILNRNESDDDSDDDSRTAREGHRAALIYLHRVAKAGGYRKYERMRRAAVMAMVVRNSKLPDALRIWVEHVADSFPDPLEERRPSGARVRLSP</sequence>
<reference evidence="4" key="1">
    <citation type="submission" date="2021-11" db="EMBL/GenBank/DDBJ databases">
        <authorList>
            <consortium name="Genoscope - CEA"/>
            <person name="William W."/>
        </authorList>
    </citation>
    <scope>NUCLEOTIDE SEQUENCE</scope>
</reference>
<proteinExistence type="predicted"/>
<dbReference type="EMBL" id="CAKKNE010000005">
    <property type="protein sequence ID" value="CAH0377031.1"/>
    <property type="molecule type" value="Genomic_DNA"/>
</dbReference>
<accession>A0A8J2SXI3</accession>